<dbReference type="GO" id="GO:0015677">
    <property type="term" value="P:copper ion import"/>
    <property type="evidence" value="ECO:0007669"/>
    <property type="project" value="TreeGrafter"/>
</dbReference>
<dbReference type="PANTHER" id="PTHR32361">
    <property type="entry name" value="FERRIC/CUPRIC REDUCTASE TRANSMEMBRANE COMPONENT"/>
    <property type="match status" value="1"/>
</dbReference>
<comment type="cofactor">
    <cofactor evidence="1">
        <name>FAD</name>
        <dbReference type="ChEBI" id="CHEBI:57692"/>
    </cofactor>
</comment>
<evidence type="ECO:0000256" key="7">
    <source>
        <dbReference type="ARBA" id="ARBA00022692"/>
    </source>
</evidence>
<dbReference type="CDD" id="cd06186">
    <property type="entry name" value="NOX_Duox_like_FAD_NADP"/>
    <property type="match status" value="1"/>
</dbReference>
<dbReference type="InterPro" id="IPR013112">
    <property type="entry name" value="FAD-bd_8"/>
</dbReference>
<evidence type="ECO:0000256" key="5">
    <source>
        <dbReference type="ARBA" id="ARBA00022617"/>
    </source>
</evidence>
<keyword evidence="12" id="KW-0560">Oxidoreductase</keyword>
<evidence type="ECO:0000256" key="15">
    <source>
        <dbReference type="ARBA" id="ARBA00023136"/>
    </source>
</evidence>
<dbReference type="Gene3D" id="3.40.50.80">
    <property type="entry name" value="Nucleotide-binding domain of ferredoxin-NADP reductase (FNR) module"/>
    <property type="match status" value="1"/>
</dbReference>
<evidence type="ECO:0000256" key="3">
    <source>
        <dbReference type="ARBA" id="ARBA00006278"/>
    </source>
</evidence>
<protein>
    <submittedName>
        <fullName evidence="19">LADA_0C12882g1_1</fullName>
    </submittedName>
</protein>
<keyword evidence="14" id="KW-0406">Ion transport</keyword>
<dbReference type="SUPFAM" id="SSF52343">
    <property type="entry name" value="Ferredoxin reductase-like, C-terminal NADP-linked domain"/>
    <property type="match status" value="1"/>
</dbReference>
<evidence type="ECO:0000259" key="18">
    <source>
        <dbReference type="PROSITE" id="PS51384"/>
    </source>
</evidence>
<gene>
    <name evidence="19" type="ORF">LADA_0C12882G</name>
</gene>
<feature type="transmembrane region" description="Helical" evidence="17">
    <location>
        <begin position="362"/>
        <end position="381"/>
    </location>
</feature>
<dbReference type="InterPro" id="IPR017927">
    <property type="entry name" value="FAD-bd_FR_type"/>
</dbReference>
<evidence type="ECO:0000256" key="9">
    <source>
        <dbReference type="ARBA" id="ARBA00022857"/>
    </source>
</evidence>
<sequence length="676" mass="76605">MSKFLRSVAVSFHSSPVPPDLLVLMACVSEADRLDWMFRDDPDASFYDKACGSYLPYMQTTMKCFMSFASEHSKNLPVEARLDEYRGLCAQVTNSSLSENAYERIWSNATRHFQSYLPVPDAALTAPVVIPDNVVLPSLKYYRGTFYNLTAGFTFSLAINGFVAIIILLAVWARHSKSNGKLSRYVRSRVLIPAVFDTTHHSETRVLPFYKVILPTRGEAVTLACFLLANAGLSLYNYPVLSSKMDTKLFFLVRCIANRSGGLAFGLIPMTILLAGRNNFIQQLTGAPYSSLIFFHKWAARTMTFYAVVHSILWVAYVAIRMRVSLWYFFVSFAYWRWGVIATVASAVLVLHSVHILKAKQYEIFLVVHISLALIFLYGCWKHCAEFGWLGWIYLAAGLWVWDRICRAWRFLFASGGYKNAYAQVLSTSDEIFRITVPCVDKRHFKFFPGCYAFVYVNGRKWFWQSHPFTLMNSGEALHVLVRAKNGLTRDIFCALPSDGARLPLRIALEGPYGHEAPLRSYSNVLLLASGAGIPGPASYLQKLIDSHDHCEVIQCTFVWIVPSESLIDTMRDTLLTICKKIGKAHMKIQYKLLIYVTRSQGGNADLEWLPHEIELHKFRPSVETLIQDFCKESSGTIAIVSCANPGLDDLARRYIAQAIQVHPARIDYFDELQVW</sequence>
<evidence type="ECO:0000256" key="8">
    <source>
        <dbReference type="ARBA" id="ARBA00022827"/>
    </source>
</evidence>
<keyword evidence="7 17" id="KW-0812">Transmembrane</keyword>
<feature type="transmembrane region" description="Helical" evidence="17">
    <location>
        <begin position="220"/>
        <end position="236"/>
    </location>
</feature>
<evidence type="ECO:0000256" key="4">
    <source>
        <dbReference type="ARBA" id="ARBA00022448"/>
    </source>
</evidence>
<keyword evidence="8" id="KW-0274">FAD</keyword>
<evidence type="ECO:0000313" key="19">
    <source>
        <dbReference type="EMBL" id="SCU83676.1"/>
    </source>
</evidence>
<dbReference type="GO" id="GO:0006879">
    <property type="term" value="P:intracellular iron ion homeostasis"/>
    <property type="evidence" value="ECO:0007669"/>
    <property type="project" value="TreeGrafter"/>
</dbReference>
<evidence type="ECO:0000256" key="17">
    <source>
        <dbReference type="SAM" id="Phobius"/>
    </source>
</evidence>
<keyword evidence="4" id="KW-0813">Transport</keyword>
<dbReference type="GO" id="GO:0000293">
    <property type="term" value="F:ferric-chelate reductase activity"/>
    <property type="evidence" value="ECO:0007669"/>
    <property type="project" value="UniProtKB-ARBA"/>
</dbReference>
<dbReference type="InterPro" id="IPR039261">
    <property type="entry name" value="FNR_nucleotide-bd"/>
</dbReference>
<evidence type="ECO:0000256" key="11">
    <source>
        <dbReference type="ARBA" id="ARBA00022989"/>
    </source>
</evidence>
<keyword evidence="11 17" id="KW-1133">Transmembrane helix</keyword>
<dbReference type="SFLD" id="SFLDS00052">
    <property type="entry name" value="Ferric_Reductase_Domain"/>
    <property type="match status" value="1"/>
</dbReference>
<proteinExistence type="inferred from homology"/>
<dbReference type="InterPro" id="IPR013130">
    <property type="entry name" value="Fe3_Rdtase_TM_dom"/>
</dbReference>
<keyword evidence="5" id="KW-0349">Heme</keyword>
<comment type="subcellular location">
    <subcellularLocation>
        <location evidence="2">Membrane</location>
        <topology evidence="2">Multi-pass membrane protein</topology>
    </subcellularLocation>
</comment>
<keyword evidence="10" id="KW-0249">Electron transport</keyword>
<reference evidence="20" key="1">
    <citation type="submission" date="2016-03" db="EMBL/GenBank/DDBJ databases">
        <authorList>
            <person name="Devillers H."/>
        </authorList>
    </citation>
    <scope>NUCLEOTIDE SEQUENCE [LARGE SCALE GENOMIC DNA]</scope>
</reference>
<dbReference type="GO" id="GO:0006826">
    <property type="term" value="P:iron ion transport"/>
    <property type="evidence" value="ECO:0007669"/>
    <property type="project" value="TreeGrafter"/>
</dbReference>
<evidence type="ECO:0000256" key="16">
    <source>
        <dbReference type="ARBA" id="ARBA00023180"/>
    </source>
</evidence>
<keyword evidence="20" id="KW-1185">Reference proteome</keyword>
<evidence type="ECO:0000256" key="6">
    <source>
        <dbReference type="ARBA" id="ARBA00022630"/>
    </source>
</evidence>
<feature type="transmembrane region" description="Helical" evidence="17">
    <location>
        <begin position="298"/>
        <end position="320"/>
    </location>
</feature>
<evidence type="ECO:0000313" key="20">
    <source>
        <dbReference type="Proteomes" id="UP000190274"/>
    </source>
</evidence>
<keyword evidence="15 17" id="KW-0472">Membrane</keyword>
<evidence type="ECO:0000256" key="10">
    <source>
        <dbReference type="ARBA" id="ARBA00022982"/>
    </source>
</evidence>
<feature type="transmembrane region" description="Helical" evidence="17">
    <location>
        <begin position="146"/>
        <end position="173"/>
    </location>
</feature>
<keyword evidence="5" id="KW-0479">Metal-binding</keyword>
<dbReference type="EMBL" id="LT598459">
    <property type="protein sequence ID" value="SCU83676.1"/>
    <property type="molecule type" value="Genomic_DNA"/>
</dbReference>
<comment type="similarity">
    <text evidence="3">Belongs to the ferric reductase (FRE) family.</text>
</comment>
<evidence type="ECO:0000256" key="14">
    <source>
        <dbReference type="ARBA" id="ARBA00023065"/>
    </source>
</evidence>
<dbReference type="PANTHER" id="PTHR32361:SF9">
    <property type="entry name" value="FERRIC REDUCTASE TRANSMEMBRANE COMPONENT 3-RELATED"/>
    <property type="match status" value="1"/>
</dbReference>
<dbReference type="Pfam" id="PF08022">
    <property type="entry name" value="FAD_binding_8"/>
    <property type="match status" value="1"/>
</dbReference>
<dbReference type="AlphaFoldDB" id="A0A1G4J2H0"/>
<evidence type="ECO:0000256" key="12">
    <source>
        <dbReference type="ARBA" id="ARBA00023002"/>
    </source>
</evidence>
<feature type="transmembrane region" description="Helical" evidence="17">
    <location>
        <begin position="326"/>
        <end position="350"/>
    </location>
</feature>
<name>A0A1G4J2H0_9SACH</name>
<dbReference type="PROSITE" id="PS51384">
    <property type="entry name" value="FAD_FR"/>
    <property type="match status" value="1"/>
</dbReference>
<organism evidence="19 20">
    <name type="scientific">Lachancea dasiensis</name>
    <dbReference type="NCBI Taxonomy" id="1072105"/>
    <lineage>
        <taxon>Eukaryota</taxon>
        <taxon>Fungi</taxon>
        <taxon>Dikarya</taxon>
        <taxon>Ascomycota</taxon>
        <taxon>Saccharomycotina</taxon>
        <taxon>Saccharomycetes</taxon>
        <taxon>Saccharomycetales</taxon>
        <taxon>Saccharomycetaceae</taxon>
        <taxon>Lachancea</taxon>
    </lineage>
</organism>
<dbReference type="Pfam" id="PF08030">
    <property type="entry name" value="NAD_binding_6"/>
    <property type="match status" value="1"/>
</dbReference>
<keyword evidence="16" id="KW-0325">Glycoprotein</keyword>
<dbReference type="Pfam" id="PF01794">
    <property type="entry name" value="Ferric_reduct"/>
    <property type="match status" value="1"/>
</dbReference>
<evidence type="ECO:0000256" key="2">
    <source>
        <dbReference type="ARBA" id="ARBA00004141"/>
    </source>
</evidence>
<evidence type="ECO:0000256" key="1">
    <source>
        <dbReference type="ARBA" id="ARBA00001974"/>
    </source>
</evidence>
<dbReference type="InterPro" id="IPR013121">
    <property type="entry name" value="Fe_red_NAD-bd_6"/>
</dbReference>
<accession>A0A1G4J2H0</accession>
<feature type="transmembrane region" description="Helical" evidence="17">
    <location>
        <begin position="387"/>
        <end position="402"/>
    </location>
</feature>
<dbReference type="Proteomes" id="UP000190274">
    <property type="component" value="Chromosome C"/>
</dbReference>
<dbReference type="OrthoDB" id="167398at2759"/>
<keyword evidence="13" id="KW-0408">Iron</keyword>
<keyword evidence="6" id="KW-0285">Flavoprotein</keyword>
<dbReference type="InterPro" id="IPR051410">
    <property type="entry name" value="Ferric/Cupric_Reductase"/>
</dbReference>
<feature type="transmembrane region" description="Helical" evidence="17">
    <location>
        <begin position="256"/>
        <end position="277"/>
    </location>
</feature>
<dbReference type="SFLD" id="SFLDG01168">
    <property type="entry name" value="Ferric_reductase_subgroup_(FRE"/>
    <property type="match status" value="1"/>
</dbReference>
<keyword evidence="9" id="KW-0521">NADP</keyword>
<dbReference type="GO" id="GO:0005886">
    <property type="term" value="C:plasma membrane"/>
    <property type="evidence" value="ECO:0007669"/>
    <property type="project" value="TreeGrafter"/>
</dbReference>
<evidence type="ECO:0000256" key="13">
    <source>
        <dbReference type="ARBA" id="ARBA00023004"/>
    </source>
</evidence>
<feature type="domain" description="FAD-binding FR-type" evidence="18">
    <location>
        <begin position="398"/>
        <end position="519"/>
    </location>
</feature>